<name>A0A345D7G5_9VIRU</name>
<protein>
    <submittedName>
        <fullName evidence="2">Coat protein</fullName>
    </submittedName>
</protein>
<feature type="compositionally biased region" description="Low complexity" evidence="1">
    <location>
        <begin position="13"/>
        <end position="23"/>
    </location>
</feature>
<keyword evidence="2" id="KW-0167">Capsid protein</keyword>
<dbReference type="EMBL" id="MF742399">
    <property type="protein sequence ID" value="AXF84303.1"/>
    <property type="molecule type" value="Genomic_RNA"/>
</dbReference>
<dbReference type="InterPro" id="IPR048728">
    <property type="entry name" value="CP_partitivirus"/>
</dbReference>
<feature type="region of interest" description="Disordered" evidence="1">
    <location>
        <begin position="1"/>
        <end position="75"/>
    </location>
</feature>
<gene>
    <name evidence="2" type="primary">CP</name>
</gene>
<sequence length="437" mass="47316">MADHQSQITSTVAPSDPASAAGSKKSKPGKAERAARRAATGSQAGAPASSSKASAFASSVAAPKPQPGKFPVVFQTGAGEPSRDEFFGLDPDVVSSTLGGFAPRFKDHMRYSEFLSYSEYDDDDFTKQLTSAGLLRLAQQLVHAHVNMGLPQGDFAPVASTEVRVPGSMSAAISQFGELAVPALGTRFLLKDYASSVKSLIWAAHCAANEDNVQAVISRSWLPVSKTDGHTKQIIATRLNAILKIAEIQYDASTLEKYVLSGNRPDSWDQLKVLLGDTEKRQQRFDFLFKSHKDAPEFVTSFTSNGHLAILKELGLDWYMPSAAHVDWSFNPKETFSSVSDEWARKSATYAQFFELASSQTNRTAATGSQSQFAIVDTRDSVTVVKARLALSAPEFSLAACFPATVCLSEPCLRNVVVTTPLSVTQRATEFVQLDWR</sequence>
<organism evidence="2">
    <name type="scientific">Nigrospora oryzae partitivirus 1</name>
    <dbReference type="NCBI Taxonomy" id="2269000"/>
    <lineage>
        <taxon>Viruses</taxon>
        <taxon>Riboviria</taxon>
        <taxon>Orthornavirae</taxon>
        <taxon>Pisuviricota</taxon>
        <taxon>Duplopiviricetes</taxon>
        <taxon>Durnavirales</taxon>
        <taxon>Partitiviridae</taxon>
    </lineage>
</organism>
<feature type="compositionally biased region" description="Low complexity" evidence="1">
    <location>
        <begin position="38"/>
        <end position="62"/>
    </location>
</feature>
<evidence type="ECO:0000313" key="2">
    <source>
        <dbReference type="EMBL" id="AXF84303.1"/>
    </source>
</evidence>
<feature type="compositionally biased region" description="Polar residues" evidence="1">
    <location>
        <begin position="1"/>
        <end position="12"/>
    </location>
</feature>
<dbReference type="Pfam" id="PF20895">
    <property type="entry name" value="PsV_CP"/>
    <property type="match status" value="1"/>
</dbReference>
<dbReference type="GO" id="GO:0019028">
    <property type="term" value="C:viral capsid"/>
    <property type="evidence" value="ECO:0007669"/>
    <property type="project" value="UniProtKB-KW"/>
</dbReference>
<reference evidence="2" key="1">
    <citation type="submission" date="2017-08" db="EMBL/GenBank/DDBJ databases">
        <title>Molecular characterization of the first Gammapartitivirus in the phytopathogenic fungus Nigrospora oryzae.</title>
        <authorList>
            <person name="Zhong J."/>
            <person name="Gao B.D."/>
        </authorList>
    </citation>
    <scope>NUCLEOTIDE SEQUENCE</scope>
    <source>
        <strain evidence="2">HN-19</strain>
    </source>
</reference>
<accession>A0A345D7G5</accession>
<evidence type="ECO:0000256" key="1">
    <source>
        <dbReference type="SAM" id="MobiDB-lite"/>
    </source>
</evidence>
<proteinExistence type="predicted"/>
<keyword evidence="2" id="KW-0946">Virion</keyword>